<keyword evidence="3" id="KW-1185">Reference proteome</keyword>
<dbReference type="NCBIfam" id="TIGR04409">
    <property type="entry name" value="LptC_YrbK"/>
    <property type="match status" value="1"/>
</dbReference>
<comment type="caution">
    <text evidence="2">The sequence shown here is derived from an EMBL/GenBank/DDBJ whole genome shotgun (WGS) entry which is preliminary data.</text>
</comment>
<dbReference type="GO" id="GO:0015221">
    <property type="term" value="F:lipopolysaccharide transmembrane transporter activity"/>
    <property type="evidence" value="ECO:0007669"/>
    <property type="project" value="InterPro"/>
</dbReference>
<feature type="compositionally biased region" description="Basic and acidic residues" evidence="1">
    <location>
        <begin position="209"/>
        <end position="219"/>
    </location>
</feature>
<organism evidence="2 3">
    <name type="scientific">Alistipes indistinctus YIT 12060</name>
    <dbReference type="NCBI Taxonomy" id="742725"/>
    <lineage>
        <taxon>Bacteria</taxon>
        <taxon>Pseudomonadati</taxon>
        <taxon>Bacteroidota</taxon>
        <taxon>Bacteroidia</taxon>
        <taxon>Bacteroidales</taxon>
        <taxon>Rikenellaceae</taxon>
        <taxon>Alistipes</taxon>
    </lineage>
</organism>
<protein>
    <recommendedName>
        <fullName evidence="4">LPS export ABC transporter periplasmic protein LptC</fullName>
    </recommendedName>
</protein>
<dbReference type="PROSITE" id="PS51257">
    <property type="entry name" value="PROKAR_LIPOPROTEIN"/>
    <property type="match status" value="1"/>
</dbReference>
<dbReference type="Pfam" id="PF06835">
    <property type="entry name" value="LptC"/>
    <property type="match status" value="1"/>
</dbReference>
<reference evidence="2 3" key="1">
    <citation type="submission" date="2011-08" db="EMBL/GenBank/DDBJ databases">
        <title>The Genome Sequence of Alistipes indistinctus YIT 12060.</title>
        <authorList>
            <consortium name="The Broad Institute Genome Sequencing Platform"/>
            <person name="Earl A."/>
            <person name="Ward D."/>
            <person name="Feldgarden M."/>
            <person name="Gevers D."/>
            <person name="Morotomi M."/>
            <person name="Young S.K."/>
            <person name="Zeng Q."/>
            <person name="Gargeya S."/>
            <person name="Fitzgerald M."/>
            <person name="Haas B."/>
            <person name="Abouelleil A."/>
            <person name="Alvarado L."/>
            <person name="Arachchi H.M."/>
            <person name="Berlin A."/>
            <person name="Brown A."/>
            <person name="Chapman S.B."/>
            <person name="Chen Z."/>
            <person name="Dunbar C."/>
            <person name="Freedman E."/>
            <person name="Gearin G."/>
            <person name="Gellesch M."/>
            <person name="Goldberg J."/>
            <person name="Griggs A."/>
            <person name="Gujja S."/>
            <person name="Heiman D."/>
            <person name="Howarth C."/>
            <person name="Larson L."/>
            <person name="Lui A."/>
            <person name="MacDonald P.J.P."/>
            <person name="Montmayeur A."/>
            <person name="Murphy C."/>
            <person name="Neiman D."/>
            <person name="Pearson M."/>
            <person name="Priest M."/>
            <person name="Roberts A."/>
            <person name="Saif S."/>
            <person name="Shea T."/>
            <person name="Shenoy N."/>
            <person name="Sisk P."/>
            <person name="Stolte C."/>
            <person name="Sykes S."/>
            <person name="Wortman J."/>
            <person name="Nusbaum C."/>
            <person name="Birren B."/>
        </authorList>
    </citation>
    <scope>NUCLEOTIDE SEQUENCE [LARGE SCALE GENOMIC DNA]</scope>
    <source>
        <strain evidence="2 3">YIT 12060</strain>
    </source>
</reference>
<dbReference type="RefSeq" id="WP_009133453.1">
    <property type="nucleotide sequence ID" value="NZ_CP102250.1"/>
</dbReference>
<dbReference type="InterPro" id="IPR026265">
    <property type="entry name" value="LptC"/>
</dbReference>
<evidence type="ECO:0000256" key="1">
    <source>
        <dbReference type="SAM" id="MobiDB-lite"/>
    </source>
</evidence>
<evidence type="ECO:0000313" key="3">
    <source>
        <dbReference type="Proteomes" id="UP000006008"/>
    </source>
</evidence>
<evidence type="ECO:0008006" key="4">
    <source>
        <dbReference type="Google" id="ProtNLM"/>
    </source>
</evidence>
<dbReference type="EMBL" id="ADLD01000008">
    <property type="protein sequence ID" value="EHB92934.1"/>
    <property type="molecule type" value="Genomic_DNA"/>
</dbReference>
<dbReference type="InterPro" id="IPR010664">
    <property type="entry name" value="LipoPS_assembly_LptC-rel"/>
</dbReference>
<sequence length="219" mass="24651">MKRRDPIRLSVALLFLAGAILLFGCKGKKSAKEEDVQNMMTQQSENLRLVYSQNGNLSYRFETPLLERYELAREPYMEFRKGVKVETYNDTTHLVESTLTANYAIFLENQQLWEAKGNVVATNAQGQKLETEQLFWNQKSKRIYSNVDSKVTQKDGVILGEGFESDEQFQDFIFRRPKGKVAVDTAPKERADSTGSGQAAAGSSLPVIREGEAVAKPKS</sequence>
<dbReference type="GO" id="GO:0005886">
    <property type="term" value="C:plasma membrane"/>
    <property type="evidence" value="ECO:0007669"/>
    <property type="project" value="InterPro"/>
</dbReference>
<accession>G5H6T7</accession>
<dbReference type="HOGENOM" id="CLU_098275_2_1_10"/>
<dbReference type="Proteomes" id="UP000006008">
    <property type="component" value="Unassembled WGS sequence"/>
</dbReference>
<dbReference type="GeneID" id="92816340"/>
<feature type="region of interest" description="Disordered" evidence="1">
    <location>
        <begin position="182"/>
        <end position="219"/>
    </location>
</feature>
<dbReference type="AlphaFoldDB" id="G5H6T7"/>
<dbReference type="eggNOG" id="COG5373">
    <property type="taxonomic scope" value="Bacteria"/>
</dbReference>
<dbReference type="PATRIC" id="fig|742725.3.peg.702"/>
<proteinExistence type="predicted"/>
<name>G5H6T7_9BACT</name>
<dbReference type="Gene3D" id="2.60.450.10">
    <property type="entry name" value="Lipopolysaccharide (LPS) transport protein A like domain"/>
    <property type="match status" value="1"/>
</dbReference>
<dbReference type="STRING" id="742725.HMPREF9450_00647"/>
<evidence type="ECO:0000313" key="2">
    <source>
        <dbReference type="EMBL" id="EHB92934.1"/>
    </source>
</evidence>
<feature type="compositionally biased region" description="Low complexity" evidence="1">
    <location>
        <begin position="195"/>
        <end position="204"/>
    </location>
</feature>
<gene>
    <name evidence="2" type="ORF">HMPREF9450_00647</name>
</gene>